<dbReference type="AlphaFoldDB" id="A0A8X6UL72"/>
<comment type="caution">
    <text evidence="1">The sequence shown here is derived from an EMBL/GenBank/DDBJ whole genome shotgun (WGS) entry which is preliminary data.</text>
</comment>
<organism evidence="1 2">
    <name type="scientific">Nephila pilipes</name>
    <name type="common">Giant wood spider</name>
    <name type="synonym">Nephila maculata</name>
    <dbReference type="NCBI Taxonomy" id="299642"/>
    <lineage>
        <taxon>Eukaryota</taxon>
        <taxon>Metazoa</taxon>
        <taxon>Ecdysozoa</taxon>
        <taxon>Arthropoda</taxon>
        <taxon>Chelicerata</taxon>
        <taxon>Arachnida</taxon>
        <taxon>Araneae</taxon>
        <taxon>Araneomorphae</taxon>
        <taxon>Entelegynae</taxon>
        <taxon>Araneoidea</taxon>
        <taxon>Nephilidae</taxon>
        <taxon>Nephila</taxon>
    </lineage>
</organism>
<reference evidence="1" key="1">
    <citation type="submission" date="2020-08" db="EMBL/GenBank/DDBJ databases">
        <title>Multicomponent nature underlies the extraordinary mechanical properties of spider dragline silk.</title>
        <authorList>
            <person name="Kono N."/>
            <person name="Nakamura H."/>
            <person name="Mori M."/>
            <person name="Yoshida Y."/>
            <person name="Ohtoshi R."/>
            <person name="Malay A.D."/>
            <person name="Moran D.A.P."/>
            <person name="Tomita M."/>
            <person name="Numata K."/>
            <person name="Arakawa K."/>
        </authorList>
    </citation>
    <scope>NUCLEOTIDE SEQUENCE</scope>
</reference>
<name>A0A8X6UL72_NEPPI</name>
<sequence length="77" mass="9293">MERSTPQRLVFSSNQSPKIFRRSHDVTFKIPLELKHMSYHDIHRRKAELACNLSPHRRQWENVAWPETFSNPDTDYQ</sequence>
<evidence type="ECO:0000313" key="2">
    <source>
        <dbReference type="Proteomes" id="UP000887013"/>
    </source>
</evidence>
<dbReference type="Proteomes" id="UP000887013">
    <property type="component" value="Unassembled WGS sequence"/>
</dbReference>
<dbReference type="EMBL" id="BMAW01083363">
    <property type="protein sequence ID" value="GFU33478.1"/>
    <property type="molecule type" value="Genomic_DNA"/>
</dbReference>
<evidence type="ECO:0000313" key="1">
    <source>
        <dbReference type="EMBL" id="GFU33478.1"/>
    </source>
</evidence>
<protein>
    <submittedName>
        <fullName evidence="1">Uncharacterized protein</fullName>
    </submittedName>
</protein>
<gene>
    <name evidence="1" type="ORF">NPIL_225651</name>
</gene>
<accession>A0A8X6UL72</accession>
<proteinExistence type="predicted"/>
<keyword evidence="2" id="KW-1185">Reference proteome</keyword>